<evidence type="ECO:0000256" key="4">
    <source>
        <dbReference type="SAM" id="SignalP"/>
    </source>
</evidence>
<dbReference type="GO" id="GO:0005615">
    <property type="term" value="C:extracellular space"/>
    <property type="evidence" value="ECO:0007669"/>
    <property type="project" value="TreeGrafter"/>
</dbReference>
<dbReference type="PANTHER" id="PTHR11008">
    <property type="entry name" value="PROTEIN TAKEOUT-LIKE PROTEIN"/>
    <property type="match status" value="1"/>
</dbReference>
<feature type="signal peptide" evidence="4">
    <location>
        <begin position="1"/>
        <end position="22"/>
    </location>
</feature>
<dbReference type="InterPro" id="IPR010562">
    <property type="entry name" value="Haemolymph_juvenile_hormone-bd"/>
</dbReference>
<keyword evidence="2" id="KW-0090">Biological rhythms</keyword>
<keyword evidence="1 4" id="KW-0732">Signal</keyword>
<dbReference type="FunFam" id="3.15.10.30:FF:000001">
    <property type="entry name" value="Takeout-like protein 1"/>
    <property type="match status" value="1"/>
</dbReference>
<dbReference type="PANTHER" id="PTHR11008:SF39">
    <property type="entry name" value="CIRCADIAN CLOCK-CONTROLLED PROTEIN-LIKE PROTEIN"/>
    <property type="match status" value="1"/>
</dbReference>
<dbReference type="EMBL" id="OV121136">
    <property type="protein sequence ID" value="CAH0558263.1"/>
    <property type="molecule type" value="Genomic_DNA"/>
</dbReference>
<evidence type="ECO:0000256" key="3">
    <source>
        <dbReference type="ARBA" id="ARBA00060902"/>
    </source>
</evidence>
<reference evidence="5" key="1">
    <citation type="submission" date="2021-12" db="EMBL/GenBank/DDBJ databases">
        <authorList>
            <person name="King R."/>
        </authorList>
    </citation>
    <scope>NUCLEOTIDE SEQUENCE</scope>
</reference>
<evidence type="ECO:0000313" key="6">
    <source>
        <dbReference type="Proteomes" id="UP001154078"/>
    </source>
</evidence>
<dbReference type="AlphaFoldDB" id="A0A9P0B657"/>
<dbReference type="Proteomes" id="UP001154078">
    <property type="component" value="Chromosome 5"/>
</dbReference>
<name>A0A9P0B657_BRAAE</name>
<dbReference type="Pfam" id="PF06585">
    <property type="entry name" value="JHBP"/>
    <property type="match status" value="1"/>
</dbReference>
<feature type="chain" id="PRO_5040209763" evidence="4">
    <location>
        <begin position="23"/>
        <end position="254"/>
    </location>
</feature>
<accession>A0A9P0B657</accession>
<proteinExistence type="inferred from homology"/>
<keyword evidence="6" id="KW-1185">Reference proteome</keyword>
<sequence length="254" mass="28545">MLLCKVCLVLCLSYNFIKITKGADTKIPDYIHVCKRTDPKVDECIIQSVDQLRPKLAQGIPEINAPAIEPFYLHNLTIFGGANQTQDGFLANLYNFEISGCSNFQINSLNVNVDKLIIRCDLTFPVLNFLADYNIDGKIIFLKLQGNGKFKGNATNVQARTIMRANIVENGDRKQMKFNHMDVKVKVGDYSVVLENLFGGDPVLGKATNDVINDAKEEMLGVVIPLLEKEFSKIIIDFSNRITSRFDYDNIFPV</sequence>
<organism evidence="5 6">
    <name type="scientific">Brassicogethes aeneus</name>
    <name type="common">Rape pollen beetle</name>
    <name type="synonym">Meligethes aeneus</name>
    <dbReference type="NCBI Taxonomy" id="1431903"/>
    <lineage>
        <taxon>Eukaryota</taxon>
        <taxon>Metazoa</taxon>
        <taxon>Ecdysozoa</taxon>
        <taxon>Arthropoda</taxon>
        <taxon>Hexapoda</taxon>
        <taxon>Insecta</taxon>
        <taxon>Pterygota</taxon>
        <taxon>Neoptera</taxon>
        <taxon>Endopterygota</taxon>
        <taxon>Coleoptera</taxon>
        <taxon>Polyphaga</taxon>
        <taxon>Cucujiformia</taxon>
        <taxon>Nitidulidae</taxon>
        <taxon>Meligethinae</taxon>
        <taxon>Brassicogethes</taxon>
    </lineage>
</organism>
<evidence type="ECO:0000256" key="2">
    <source>
        <dbReference type="ARBA" id="ARBA00023108"/>
    </source>
</evidence>
<protein>
    <submittedName>
        <fullName evidence="5">Uncharacterized protein</fullName>
    </submittedName>
</protein>
<comment type="similarity">
    <text evidence="3">Belongs to the TO family.</text>
</comment>
<dbReference type="OrthoDB" id="8185598at2759"/>
<dbReference type="Gene3D" id="3.15.10.30">
    <property type="entry name" value="Haemolymph juvenile hormone binding protein"/>
    <property type="match status" value="1"/>
</dbReference>
<evidence type="ECO:0000256" key="1">
    <source>
        <dbReference type="ARBA" id="ARBA00022729"/>
    </source>
</evidence>
<evidence type="ECO:0000313" key="5">
    <source>
        <dbReference type="EMBL" id="CAH0558263.1"/>
    </source>
</evidence>
<dbReference type="InterPro" id="IPR038606">
    <property type="entry name" value="To_sf"/>
</dbReference>
<dbReference type="SMART" id="SM00700">
    <property type="entry name" value="JHBP"/>
    <property type="match status" value="1"/>
</dbReference>
<gene>
    <name evidence="5" type="ORF">MELIAE_LOCUS8776</name>
</gene>
<dbReference type="GO" id="GO:0007623">
    <property type="term" value="P:circadian rhythm"/>
    <property type="evidence" value="ECO:0007669"/>
    <property type="project" value="UniProtKB-ARBA"/>
</dbReference>